<name>A0ABT9JSM7_9PROT</name>
<evidence type="ECO:0000313" key="5">
    <source>
        <dbReference type="Proteomes" id="UP001225906"/>
    </source>
</evidence>
<feature type="domain" description="CRM" evidence="3">
    <location>
        <begin position="1"/>
        <end position="97"/>
    </location>
</feature>
<dbReference type="RefSeq" id="WP_306389283.1">
    <property type="nucleotide sequence ID" value="NZ_JAVCAP010000014.1"/>
</dbReference>
<evidence type="ECO:0000259" key="3">
    <source>
        <dbReference type="PROSITE" id="PS51295"/>
    </source>
</evidence>
<dbReference type="PROSITE" id="PS51295">
    <property type="entry name" value="CRM"/>
    <property type="match status" value="1"/>
</dbReference>
<dbReference type="InterPro" id="IPR035920">
    <property type="entry name" value="YhbY-like_sf"/>
</dbReference>
<dbReference type="PANTHER" id="PTHR40065:SF3">
    <property type="entry name" value="RNA-BINDING PROTEIN YHBY"/>
    <property type="match status" value="1"/>
</dbReference>
<evidence type="ECO:0000256" key="2">
    <source>
        <dbReference type="PROSITE-ProRule" id="PRU00626"/>
    </source>
</evidence>
<dbReference type="SUPFAM" id="SSF75471">
    <property type="entry name" value="YhbY-like"/>
    <property type="match status" value="1"/>
</dbReference>
<gene>
    <name evidence="4" type="primary">yhbY</name>
    <name evidence="4" type="ORF">Q9291_06830</name>
</gene>
<comment type="caution">
    <text evidence="4">The sequence shown here is derived from an EMBL/GenBank/DDBJ whole genome shotgun (WGS) entry which is preliminary data.</text>
</comment>
<accession>A0ABT9JSM7</accession>
<dbReference type="Pfam" id="PF01985">
    <property type="entry name" value="CRS1_YhbY"/>
    <property type="match status" value="1"/>
</dbReference>
<organism evidence="4 5">
    <name type="scientific">Methylophilus aquaticus</name>
    <dbReference type="NCBI Taxonomy" id="1971610"/>
    <lineage>
        <taxon>Bacteria</taxon>
        <taxon>Pseudomonadati</taxon>
        <taxon>Pseudomonadota</taxon>
        <taxon>Betaproteobacteria</taxon>
        <taxon>Nitrosomonadales</taxon>
        <taxon>Methylophilaceae</taxon>
        <taxon>Methylophilus</taxon>
    </lineage>
</organism>
<dbReference type="SMART" id="SM01103">
    <property type="entry name" value="CRS1_YhbY"/>
    <property type="match status" value="1"/>
</dbReference>
<evidence type="ECO:0000256" key="1">
    <source>
        <dbReference type="ARBA" id="ARBA00022884"/>
    </source>
</evidence>
<dbReference type="InterPro" id="IPR051925">
    <property type="entry name" value="RNA-binding_domain"/>
</dbReference>
<dbReference type="PANTHER" id="PTHR40065">
    <property type="entry name" value="RNA-BINDING PROTEIN YHBY"/>
    <property type="match status" value="1"/>
</dbReference>
<dbReference type="EMBL" id="JAVCAP010000014">
    <property type="protein sequence ID" value="MDP8567559.1"/>
    <property type="molecule type" value="Genomic_DNA"/>
</dbReference>
<dbReference type="Gene3D" id="3.30.110.60">
    <property type="entry name" value="YhbY-like"/>
    <property type="match status" value="1"/>
</dbReference>
<keyword evidence="5" id="KW-1185">Reference proteome</keyword>
<sequence length="102" mass="11253">MQFNTKQIAYLRGLAHNLNPVVMIGNNGLTEAVLKEIDLNLNAHELIKVQVAGDDRDARKALLNEIAEKSNALAVHHIGKQLVFYRASETVKASAKIIIPKL</sequence>
<evidence type="ECO:0000313" key="4">
    <source>
        <dbReference type="EMBL" id="MDP8567559.1"/>
    </source>
</evidence>
<dbReference type="Proteomes" id="UP001225906">
    <property type="component" value="Unassembled WGS sequence"/>
</dbReference>
<dbReference type="InterPro" id="IPR017924">
    <property type="entry name" value="RNA-binding_YhbY"/>
</dbReference>
<dbReference type="InterPro" id="IPR001890">
    <property type="entry name" value="RNA-binding_CRM"/>
</dbReference>
<proteinExistence type="predicted"/>
<reference evidence="5" key="1">
    <citation type="journal article" date="2019" name="Int. J. Syst. Evol. Microbiol.">
        <title>The Global Catalogue of Microorganisms (GCM) 10K type strain sequencing project: providing services to taxonomists for standard genome sequencing and annotation.</title>
        <authorList>
            <consortium name="The Broad Institute Genomics Platform"/>
            <consortium name="The Broad Institute Genome Sequencing Center for Infectious Disease"/>
            <person name="Wu L."/>
            <person name="Ma J."/>
        </authorList>
    </citation>
    <scope>NUCLEOTIDE SEQUENCE [LARGE SCALE GENOMIC DNA]</scope>
    <source>
        <strain evidence="5">VKM B-3159</strain>
    </source>
</reference>
<keyword evidence="1 2" id="KW-0694">RNA-binding</keyword>
<protein>
    <submittedName>
        <fullName evidence="4">Ribosome assembly RNA-binding protein YhbY</fullName>
    </submittedName>
</protein>
<dbReference type="NCBIfam" id="TIGR00253">
    <property type="entry name" value="RNA_bind_YhbY"/>
    <property type="match status" value="1"/>
</dbReference>